<accession>A0A0G0FA31</accession>
<protein>
    <submittedName>
        <fullName evidence="2">Uncharacterized protein</fullName>
    </submittedName>
</protein>
<keyword evidence="1" id="KW-1133">Transmembrane helix</keyword>
<dbReference type="AlphaFoldDB" id="A0A0G0FA31"/>
<evidence type="ECO:0000256" key="1">
    <source>
        <dbReference type="SAM" id="Phobius"/>
    </source>
</evidence>
<comment type="caution">
    <text evidence="2">The sequence shown here is derived from an EMBL/GenBank/DDBJ whole genome shotgun (WGS) entry which is preliminary data.</text>
</comment>
<reference evidence="2 3" key="1">
    <citation type="journal article" date="2015" name="Nature">
        <title>rRNA introns, odd ribosomes, and small enigmatic genomes across a large radiation of phyla.</title>
        <authorList>
            <person name="Brown C.T."/>
            <person name="Hug L.A."/>
            <person name="Thomas B.C."/>
            <person name="Sharon I."/>
            <person name="Castelle C.J."/>
            <person name="Singh A."/>
            <person name="Wilkins M.J."/>
            <person name="Williams K.H."/>
            <person name="Banfield J.F."/>
        </authorList>
    </citation>
    <scope>NUCLEOTIDE SEQUENCE [LARGE SCALE GENOMIC DNA]</scope>
</reference>
<dbReference type="Proteomes" id="UP000034448">
    <property type="component" value="Unassembled WGS sequence"/>
</dbReference>
<gene>
    <name evidence="2" type="ORF">US28_C0006G0033</name>
</gene>
<feature type="transmembrane region" description="Helical" evidence="1">
    <location>
        <begin position="12"/>
        <end position="30"/>
    </location>
</feature>
<evidence type="ECO:0000313" key="2">
    <source>
        <dbReference type="EMBL" id="KKQ16038.1"/>
    </source>
</evidence>
<sequence>MGKKLVRKRKNIFIFLGLVLILVLGAFYFMQFPVKILIAENFPKQALGIKEFCLQNKDWRRCFGEQLAAFNKDHALKETLVILKEIQKIEPKVNDCHFIAHFISSSEVEKAPDKWLDVFNLVDQTTCNNGYIHGVMEGRARFDPDFEIKASVIPATCQAIEERINQRLGKTNGSDDACAHIMGHILLAEVGGNVDKAVQECSGVEKTYKISCYQGIFMENILRENLIVHEVAKPLPKTDDSARQIASICPTFEVDARGACYRELSHIYTLITNDPQRVYKYCQASPNKDEARECYFHALNLMVLSDKASDNDLAVYCQNFKGDDKNIKSCISRIIQPILGSSLSLITEASAFCQVQEGIYRDYCFQRIGQKIIATFLGIFLENTLTSSKEKFASKIFKQCSLRQDKETCYKDQFKVLTKDKDLFFSASVVKDIQKLDPQLRYCHNLAHVISIEEVSKNSSDWINLLSKVDIDACSRGYFHGIFEGHSRVDGNFTITSQSIDDLCSQISSNKIEPDKSAYLRNCVHALGHILLVQETADVKKAAQVCDGVSGNLKKYCYIGVFMENYQKTNLEAHGLSPSGYKITAEDLTKNEEICANFSGVAASACWQTMGEMYSHFYSDSQSIYNSCIKASTNKDTCYLNGVGSLSTSLANSINTKESDINFCQYYKDSEAKYKECINFIISYTLSTSEDFLNFIKYFCLEVDPEYKDFCKEKINLFKT</sequence>
<keyword evidence="1" id="KW-0472">Membrane</keyword>
<organism evidence="2 3">
    <name type="scientific">Candidatus Daviesbacteria bacterium GW2011_GWA1_36_8</name>
    <dbReference type="NCBI Taxonomy" id="1618417"/>
    <lineage>
        <taxon>Bacteria</taxon>
        <taxon>Candidatus Daviesiibacteriota</taxon>
    </lineage>
</organism>
<evidence type="ECO:0000313" key="3">
    <source>
        <dbReference type="Proteomes" id="UP000034448"/>
    </source>
</evidence>
<proteinExistence type="predicted"/>
<keyword evidence="1" id="KW-0812">Transmembrane</keyword>
<name>A0A0G0FA31_9BACT</name>
<dbReference type="EMBL" id="LBSJ01000006">
    <property type="protein sequence ID" value="KKQ16038.1"/>
    <property type="molecule type" value="Genomic_DNA"/>
</dbReference>